<name>A0ACC3NSS4_9PEZI</name>
<accession>A0ACC3NSS4</accession>
<evidence type="ECO:0000313" key="1">
    <source>
        <dbReference type="EMBL" id="KAK3722268.1"/>
    </source>
</evidence>
<feature type="non-terminal residue" evidence="1">
    <location>
        <position position="541"/>
    </location>
</feature>
<proteinExistence type="predicted"/>
<dbReference type="Proteomes" id="UP001281147">
    <property type="component" value="Unassembled WGS sequence"/>
</dbReference>
<keyword evidence="2" id="KW-1185">Reference proteome</keyword>
<reference evidence="1" key="1">
    <citation type="submission" date="2023-07" db="EMBL/GenBank/DDBJ databases">
        <title>Black Yeasts Isolated from many extreme environments.</title>
        <authorList>
            <person name="Coleine C."/>
            <person name="Stajich J.E."/>
            <person name="Selbmann L."/>
        </authorList>
    </citation>
    <scope>NUCLEOTIDE SEQUENCE</scope>
    <source>
        <strain evidence="1">CCFEE 5714</strain>
    </source>
</reference>
<sequence length="541" mass="59974">MAPKRSNANSRQQSSSRRKGTAPVSNDNPYDVVDGLVKEALQGVEESVNGAVGGESKDEEGVGPVSSERPSKKSKVSKGKGKATKVPPESDDEHARRDEEELEVDESNLAEEVQQVESKLEACRKKYFPHLRKLDRKDNISLDLHSPASFRIIDGGEAIVQTASDPDALDRFQSNVLRIWVGRKNLAGGDFDPNIATRAARNRLRSDACDPAKWTQRILDGVPPGTDSVLGRKEFLLSDLEDMSGFTEPRLLGWIIYFGIIRYKNGKLKSYVGKSTNRDGGGERVLKYELGKQYADQGLFHNVMSGGFGFALLHEDVDQAWLRPLWVADIPESDADREELRKFVEAAEGMFVDYCCSVTSGTGTIAMGSTSLDVPAMVRFSRELAPKDRDVPYEGINKVSPFCQGYGTTSTGRARKAAEEIVEQGSKLCPIDDVDMTVVVGDHGNCSGKNFLRTVCSWFTAKRVCYRCSKWMDGRWKEPGEKSKWPLPKDMAELQTMRVEAKAYVAGVPMQLDEFDQVDCPLCEKALKQAEPGEIRRLEKG</sequence>
<organism evidence="1 2">
    <name type="scientific">Vermiconidia calcicola</name>
    <dbReference type="NCBI Taxonomy" id="1690605"/>
    <lineage>
        <taxon>Eukaryota</taxon>
        <taxon>Fungi</taxon>
        <taxon>Dikarya</taxon>
        <taxon>Ascomycota</taxon>
        <taxon>Pezizomycotina</taxon>
        <taxon>Dothideomycetes</taxon>
        <taxon>Dothideomycetidae</taxon>
        <taxon>Mycosphaerellales</taxon>
        <taxon>Extremaceae</taxon>
        <taxon>Vermiconidia</taxon>
    </lineage>
</organism>
<dbReference type="EMBL" id="JAUTXU010000014">
    <property type="protein sequence ID" value="KAK3722268.1"/>
    <property type="molecule type" value="Genomic_DNA"/>
</dbReference>
<comment type="caution">
    <text evidence="1">The sequence shown here is derived from an EMBL/GenBank/DDBJ whole genome shotgun (WGS) entry which is preliminary data.</text>
</comment>
<gene>
    <name evidence="1" type="ORF">LTR37_002701</name>
</gene>
<evidence type="ECO:0000313" key="2">
    <source>
        <dbReference type="Proteomes" id="UP001281147"/>
    </source>
</evidence>
<protein>
    <submittedName>
        <fullName evidence="1">Uncharacterized protein</fullName>
    </submittedName>
</protein>